<dbReference type="InterPro" id="IPR009003">
    <property type="entry name" value="Peptidase_S1_PA"/>
</dbReference>
<feature type="signal peptide" evidence="12">
    <location>
        <begin position="1"/>
        <end position="22"/>
    </location>
</feature>
<dbReference type="InterPro" id="IPR033116">
    <property type="entry name" value="TRYPSIN_SER"/>
</dbReference>
<dbReference type="AlphaFoldDB" id="A0A811V5A1"/>
<proteinExistence type="inferred from homology"/>
<dbReference type="InterPro" id="IPR001314">
    <property type="entry name" value="Peptidase_S1A"/>
</dbReference>
<organism evidence="14 15">
    <name type="scientific">Ceratitis capitata</name>
    <name type="common">Mediterranean fruit fly</name>
    <name type="synonym">Tephritis capitata</name>
    <dbReference type="NCBI Taxonomy" id="7213"/>
    <lineage>
        <taxon>Eukaryota</taxon>
        <taxon>Metazoa</taxon>
        <taxon>Ecdysozoa</taxon>
        <taxon>Arthropoda</taxon>
        <taxon>Hexapoda</taxon>
        <taxon>Insecta</taxon>
        <taxon>Pterygota</taxon>
        <taxon>Neoptera</taxon>
        <taxon>Endopterygota</taxon>
        <taxon>Diptera</taxon>
        <taxon>Brachycera</taxon>
        <taxon>Muscomorpha</taxon>
        <taxon>Tephritoidea</taxon>
        <taxon>Tephritidae</taxon>
        <taxon>Ceratitis</taxon>
        <taxon>Ceratitis</taxon>
    </lineage>
</organism>
<dbReference type="InterPro" id="IPR022700">
    <property type="entry name" value="CLIP"/>
</dbReference>
<evidence type="ECO:0000256" key="11">
    <source>
        <dbReference type="RuleBase" id="RU363034"/>
    </source>
</evidence>
<dbReference type="EMBL" id="CAJHJT010000034">
    <property type="protein sequence ID" value="CAD7005006.1"/>
    <property type="molecule type" value="Genomic_DNA"/>
</dbReference>
<dbReference type="InterPro" id="IPR050127">
    <property type="entry name" value="Serine_Proteases_S1"/>
</dbReference>
<dbReference type="Pfam" id="PF00089">
    <property type="entry name" value="Trypsin"/>
    <property type="match status" value="1"/>
</dbReference>
<evidence type="ECO:0000259" key="13">
    <source>
        <dbReference type="PROSITE" id="PS50240"/>
    </source>
</evidence>
<dbReference type="PROSITE" id="PS00135">
    <property type="entry name" value="TRYPSIN_SER"/>
    <property type="match status" value="1"/>
</dbReference>
<feature type="domain" description="Peptidase S1" evidence="13">
    <location>
        <begin position="183"/>
        <end position="416"/>
    </location>
</feature>
<feature type="chain" id="PRO_5032602336" description="Phenoloxidase-activating factor 2" evidence="12">
    <location>
        <begin position="23"/>
        <end position="417"/>
    </location>
</feature>
<evidence type="ECO:0000256" key="3">
    <source>
        <dbReference type="ARBA" id="ARBA00022670"/>
    </source>
</evidence>
<dbReference type="GO" id="GO:0004252">
    <property type="term" value="F:serine-type endopeptidase activity"/>
    <property type="evidence" value="ECO:0007669"/>
    <property type="project" value="InterPro"/>
</dbReference>
<sequence length="417" mass="46970">MLPYKTTLWLLLISGLAQRICAASKDYIDLLELPDNDEFLWGRHDNENAYNVAHSSANGSNSTAEGGGSGDILMRHILKKRQVIFQENKDYGECRTALGEVGRCRHPLYCRLPELKNDVWRLISQLCIIEQSTIGVCCTQQTESRSSPQVISDVNGNGLDEARIVNKPEQRGCGLTTKQFPRITGGRPAEPDEWPWMAALIRPGLPYVWCGGVLVTDRHVLTAGHCVHKFQKEDIFVRLGEYNTQLLNETRARDFRIANMVIHIDYDPLTYENDIALLRLDRATLFNTYIWPVCMPPVGQSWEGQVGVVTGWGTQTFAGPHSEILMEVLLPIWRLSDCRNAMVERIPDTMMCAGRREGGQDSCQGDSGGPLLVQLPNRRWVTVGIVSWGVRCGEANRPGMYTSVNHYMHWILENSDI</sequence>
<keyword evidence="3 11" id="KW-0645">Protease</keyword>
<dbReference type="Gene3D" id="2.40.10.10">
    <property type="entry name" value="Trypsin-like serine proteases"/>
    <property type="match status" value="1"/>
</dbReference>
<evidence type="ECO:0000256" key="7">
    <source>
        <dbReference type="ARBA" id="ARBA00023157"/>
    </source>
</evidence>
<evidence type="ECO:0000256" key="5">
    <source>
        <dbReference type="ARBA" id="ARBA00022801"/>
    </source>
</evidence>
<dbReference type="GO" id="GO:0005615">
    <property type="term" value="C:extracellular space"/>
    <property type="evidence" value="ECO:0007669"/>
    <property type="project" value="TreeGrafter"/>
</dbReference>
<dbReference type="InterPro" id="IPR001254">
    <property type="entry name" value="Trypsin_dom"/>
</dbReference>
<dbReference type="OrthoDB" id="5918597at2759"/>
<dbReference type="Proteomes" id="UP000606786">
    <property type="component" value="Unassembled WGS sequence"/>
</dbReference>
<evidence type="ECO:0000256" key="8">
    <source>
        <dbReference type="ARBA" id="ARBA00024195"/>
    </source>
</evidence>
<dbReference type="PANTHER" id="PTHR24264">
    <property type="entry name" value="TRYPSIN-RELATED"/>
    <property type="match status" value="1"/>
</dbReference>
<keyword evidence="4 12" id="KW-0732">Signal</keyword>
<evidence type="ECO:0000313" key="15">
    <source>
        <dbReference type="Proteomes" id="UP000606786"/>
    </source>
</evidence>
<dbReference type="SMART" id="SM00020">
    <property type="entry name" value="Tryp_SPc"/>
    <property type="match status" value="1"/>
</dbReference>
<evidence type="ECO:0000256" key="9">
    <source>
        <dbReference type="ARBA" id="ARBA00068096"/>
    </source>
</evidence>
<evidence type="ECO:0000313" key="14">
    <source>
        <dbReference type="EMBL" id="CAD7005006.1"/>
    </source>
</evidence>
<keyword evidence="6 11" id="KW-0720">Serine protease</keyword>
<protein>
    <recommendedName>
        <fullName evidence="9">Phenoloxidase-activating factor 2</fullName>
    </recommendedName>
    <alternativeName>
        <fullName evidence="10">Prophenoloxidase-activating factor II</fullName>
    </alternativeName>
</protein>
<evidence type="ECO:0000256" key="6">
    <source>
        <dbReference type="ARBA" id="ARBA00022825"/>
    </source>
</evidence>
<reference evidence="14" key="1">
    <citation type="submission" date="2020-11" db="EMBL/GenBank/DDBJ databases">
        <authorList>
            <person name="Whitehead M."/>
        </authorList>
    </citation>
    <scope>NUCLEOTIDE SEQUENCE</scope>
    <source>
        <strain evidence="14">EGII</strain>
    </source>
</reference>
<keyword evidence="7" id="KW-1015">Disulfide bond</keyword>
<dbReference type="PROSITE" id="PS50240">
    <property type="entry name" value="TRYPSIN_DOM"/>
    <property type="match status" value="1"/>
</dbReference>
<dbReference type="InterPro" id="IPR018114">
    <property type="entry name" value="TRYPSIN_HIS"/>
</dbReference>
<keyword evidence="5 11" id="KW-0378">Hydrolase</keyword>
<dbReference type="SUPFAM" id="SSF50494">
    <property type="entry name" value="Trypsin-like serine proteases"/>
    <property type="match status" value="1"/>
</dbReference>
<dbReference type="PRINTS" id="PR00722">
    <property type="entry name" value="CHYMOTRYPSIN"/>
</dbReference>
<dbReference type="KEGG" id="ccat:101450297"/>
<comment type="caution">
    <text evidence="14">The sequence shown here is derived from an EMBL/GenBank/DDBJ whole genome shotgun (WGS) entry which is preliminary data.</text>
</comment>
<comment type="similarity">
    <text evidence="8">Belongs to the peptidase S1 family. CLIP subfamily.</text>
</comment>
<evidence type="ECO:0000256" key="12">
    <source>
        <dbReference type="SAM" id="SignalP"/>
    </source>
</evidence>
<dbReference type="InterPro" id="IPR043504">
    <property type="entry name" value="Peptidase_S1_PA_chymotrypsin"/>
</dbReference>
<evidence type="ECO:0000256" key="2">
    <source>
        <dbReference type="ARBA" id="ARBA00022525"/>
    </source>
</evidence>
<comment type="subcellular location">
    <subcellularLocation>
        <location evidence="1">Secreted</location>
    </subcellularLocation>
</comment>
<accession>A0A811V5A1</accession>
<gene>
    <name evidence="14" type="ORF">CCAP1982_LOCUS13381</name>
</gene>
<dbReference type="GO" id="GO:0006508">
    <property type="term" value="P:proteolysis"/>
    <property type="evidence" value="ECO:0007669"/>
    <property type="project" value="UniProtKB-KW"/>
</dbReference>
<evidence type="ECO:0000256" key="4">
    <source>
        <dbReference type="ARBA" id="ARBA00022729"/>
    </source>
</evidence>
<dbReference type="PROSITE" id="PS00134">
    <property type="entry name" value="TRYPSIN_HIS"/>
    <property type="match status" value="1"/>
</dbReference>
<evidence type="ECO:0000256" key="1">
    <source>
        <dbReference type="ARBA" id="ARBA00004613"/>
    </source>
</evidence>
<keyword evidence="2" id="KW-0964">Secreted</keyword>
<dbReference type="FunFam" id="2.40.10.10:FF:000038">
    <property type="entry name" value="Serine protease"/>
    <property type="match status" value="1"/>
</dbReference>
<evidence type="ECO:0000256" key="10">
    <source>
        <dbReference type="ARBA" id="ARBA00076468"/>
    </source>
</evidence>
<name>A0A811V5A1_CERCA</name>
<dbReference type="PANTHER" id="PTHR24264:SF54">
    <property type="entry name" value="PEPTIDASE S1 DOMAIN-CONTAINING PROTEIN"/>
    <property type="match status" value="1"/>
</dbReference>
<dbReference type="CDD" id="cd00190">
    <property type="entry name" value="Tryp_SPc"/>
    <property type="match status" value="1"/>
</dbReference>
<keyword evidence="15" id="KW-1185">Reference proteome</keyword>
<dbReference type="SMART" id="SM00680">
    <property type="entry name" value="CLIP"/>
    <property type="match status" value="1"/>
</dbReference>